<dbReference type="CDD" id="cd06171">
    <property type="entry name" value="Sigma70_r4"/>
    <property type="match status" value="1"/>
</dbReference>
<comment type="similarity">
    <text evidence="1">Belongs to the sigma-70 factor family. ECF subfamily.</text>
</comment>
<dbReference type="InterPro" id="IPR007627">
    <property type="entry name" value="RNA_pol_sigma70_r2"/>
</dbReference>
<dbReference type="SUPFAM" id="SSF88659">
    <property type="entry name" value="Sigma3 and sigma4 domains of RNA polymerase sigma factors"/>
    <property type="match status" value="1"/>
</dbReference>
<dbReference type="Pfam" id="PF08281">
    <property type="entry name" value="Sigma70_r4_2"/>
    <property type="match status" value="1"/>
</dbReference>
<dbReference type="AlphaFoldDB" id="A0A1H0J170"/>
<evidence type="ECO:0000256" key="4">
    <source>
        <dbReference type="ARBA" id="ARBA00023163"/>
    </source>
</evidence>
<evidence type="ECO:0000259" key="5">
    <source>
        <dbReference type="Pfam" id="PF04542"/>
    </source>
</evidence>
<dbReference type="EMBL" id="FNGY01000014">
    <property type="protein sequence ID" value="SDO37497.1"/>
    <property type="molecule type" value="Genomic_DNA"/>
</dbReference>
<keyword evidence="3" id="KW-0731">Sigma factor</keyword>
<dbReference type="GO" id="GO:0003677">
    <property type="term" value="F:DNA binding"/>
    <property type="evidence" value="ECO:0007669"/>
    <property type="project" value="InterPro"/>
</dbReference>
<evidence type="ECO:0000259" key="6">
    <source>
        <dbReference type="Pfam" id="PF08281"/>
    </source>
</evidence>
<dbReference type="SUPFAM" id="SSF88946">
    <property type="entry name" value="Sigma2 domain of RNA polymerase sigma factors"/>
    <property type="match status" value="1"/>
</dbReference>
<dbReference type="NCBIfam" id="TIGR02937">
    <property type="entry name" value="sigma70-ECF"/>
    <property type="match status" value="1"/>
</dbReference>
<sequence length="192" mass="22238">MGNESNLFSDKLLVEKILSGNTQDFAMVVKNTERLVAQIVRKMVANQEDQKDLVQDIYLKAYQSLPSFKFQSKLSTWIATIAYNTTINYLEKKKIPLCDIDSVQESKFVLQENVEKGIFKKETAQILNNEINKLSPLYKTLISLYHIEELPNREIAEITSLPKGTIKSYLYRARKILKENIENNYKMDSYGQ</sequence>
<dbReference type="InterPro" id="IPR014284">
    <property type="entry name" value="RNA_pol_sigma-70_dom"/>
</dbReference>
<name>A0A1H0J170_9SPHI</name>
<dbReference type="InterPro" id="IPR039425">
    <property type="entry name" value="RNA_pol_sigma-70-like"/>
</dbReference>
<dbReference type="Proteomes" id="UP000183200">
    <property type="component" value="Unassembled WGS sequence"/>
</dbReference>
<dbReference type="Gene3D" id="1.10.10.10">
    <property type="entry name" value="Winged helix-like DNA-binding domain superfamily/Winged helix DNA-binding domain"/>
    <property type="match status" value="1"/>
</dbReference>
<proteinExistence type="inferred from homology"/>
<protein>
    <submittedName>
        <fullName evidence="7">RNA polymerase sigma-70 factor, ECF subfamily</fullName>
    </submittedName>
</protein>
<keyword evidence="4" id="KW-0804">Transcription</keyword>
<keyword evidence="2" id="KW-0805">Transcription regulation</keyword>
<dbReference type="GO" id="GO:0006352">
    <property type="term" value="P:DNA-templated transcription initiation"/>
    <property type="evidence" value="ECO:0007669"/>
    <property type="project" value="InterPro"/>
</dbReference>
<evidence type="ECO:0000256" key="1">
    <source>
        <dbReference type="ARBA" id="ARBA00010641"/>
    </source>
</evidence>
<accession>A0A1H0J170</accession>
<feature type="domain" description="RNA polymerase sigma factor 70 region 4 type 2" evidence="6">
    <location>
        <begin position="127"/>
        <end position="176"/>
    </location>
</feature>
<dbReference type="PANTHER" id="PTHR43133">
    <property type="entry name" value="RNA POLYMERASE ECF-TYPE SIGMA FACTO"/>
    <property type="match status" value="1"/>
</dbReference>
<dbReference type="InterPro" id="IPR013249">
    <property type="entry name" value="RNA_pol_sigma70_r4_t2"/>
</dbReference>
<keyword evidence="8" id="KW-1185">Reference proteome</keyword>
<dbReference type="GO" id="GO:0016987">
    <property type="term" value="F:sigma factor activity"/>
    <property type="evidence" value="ECO:0007669"/>
    <property type="project" value="UniProtKB-KW"/>
</dbReference>
<dbReference type="InterPro" id="IPR013324">
    <property type="entry name" value="RNA_pol_sigma_r3/r4-like"/>
</dbReference>
<feature type="domain" description="RNA polymerase sigma-70 region 2" evidence="5">
    <location>
        <begin position="30"/>
        <end position="94"/>
    </location>
</feature>
<dbReference type="Pfam" id="PF04542">
    <property type="entry name" value="Sigma70_r2"/>
    <property type="match status" value="1"/>
</dbReference>
<dbReference type="OrthoDB" id="9785675at2"/>
<reference evidence="8" key="1">
    <citation type="submission" date="2016-10" db="EMBL/GenBank/DDBJ databases">
        <authorList>
            <person name="Varghese N."/>
            <person name="Submissions S."/>
        </authorList>
    </citation>
    <scope>NUCLEOTIDE SEQUENCE [LARGE SCALE GENOMIC DNA]</scope>
    <source>
        <strain evidence="8">DSM 19110</strain>
    </source>
</reference>
<organism evidence="7 8">
    <name type="scientific">Pedobacter steynii</name>
    <dbReference type="NCBI Taxonomy" id="430522"/>
    <lineage>
        <taxon>Bacteria</taxon>
        <taxon>Pseudomonadati</taxon>
        <taxon>Bacteroidota</taxon>
        <taxon>Sphingobacteriia</taxon>
        <taxon>Sphingobacteriales</taxon>
        <taxon>Sphingobacteriaceae</taxon>
        <taxon>Pedobacter</taxon>
    </lineage>
</organism>
<dbReference type="Gene3D" id="1.10.1740.10">
    <property type="match status" value="1"/>
</dbReference>
<dbReference type="PANTHER" id="PTHR43133:SF51">
    <property type="entry name" value="RNA POLYMERASE SIGMA FACTOR"/>
    <property type="match status" value="1"/>
</dbReference>
<dbReference type="InterPro" id="IPR036388">
    <property type="entry name" value="WH-like_DNA-bd_sf"/>
</dbReference>
<dbReference type="InterPro" id="IPR013325">
    <property type="entry name" value="RNA_pol_sigma_r2"/>
</dbReference>
<evidence type="ECO:0000256" key="3">
    <source>
        <dbReference type="ARBA" id="ARBA00023082"/>
    </source>
</evidence>
<evidence type="ECO:0000313" key="7">
    <source>
        <dbReference type="EMBL" id="SDO37497.1"/>
    </source>
</evidence>
<gene>
    <name evidence="7" type="ORF">SAMN05421820_11451</name>
</gene>
<evidence type="ECO:0000313" key="8">
    <source>
        <dbReference type="Proteomes" id="UP000183200"/>
    </source>
</evidence>
<evidence type="ECO:0000256" key="2">
    <source>
        <dbReference type="ARBA" id="ARBA00023015"/>
    </source>
</evidence>